<evidence type="ECO:0000256" key="4">
    <source>
        <dbReference type="ARBA" id="ARBA00022596"/>
    </source>
</evidence>
<keyword evidence="7" id="KW-0921">Nickel transport</keyword>
<evidence type="ECO:0000256" key="8">
    <source>
        <dbReference type="ARBA" id="ARBA00023136"/>
    </source>
</evidence>
<dbReference type="Pfam" id="PF00528">
    <property type="entry name" value="BPD_transp_1"/>
    <property type="match status" value="1"/>
</dbReference>
<gene>
    <name evidence="11" type="ORF">B5P37_06445</name>
</gene>
<sequence>MTYSVMKRLLLMLPLLLVISFLTFALTHLSSEDPAVVILHAQEVPDITPSLIDQTRHKYHLNEPFLVQYWEWLQSAVQLQFGQSFVTGEDVGLRLWPAFFNTLKLTLASSSVIIVLSILFGIFTALLRGTWFDRITRTTAFILTAIPSYWLAAIFIIFVSVKWNLLPTSGLTGPSSYVLPVAVITLGYTGIYFRNVRSAVIQQLDQDDVLYMRAMGVPTFRLLIYVARNAMQVVVSIFCMSIPLILGGSVVIENVFAWPGMGQISVKAVLEQDFPMIQAYVLIVSVLFILFNTLADVINMWLNPRLREGDAR</sequence>
<evidence type="ECO:0000256" key="2">
    <source>
        <dbReference type="ARBA" id="ARBA00022448"/>
    </source>
</evidence>
<keyword evidence="4" id="KW-0533">Nickel</keyword>
<feature type="domain" description="ABC transmembrane type-1" evidence="10">
    <location>
        <begin position="99"/>
        <end position="295"/>
    </location>
</feature>
<dbReference type="PANTHER" id="PTHR43163:SF6">
    <property type="entry name" value="DIPEPTIDE TRANSPORT SYSTEM PERMEASE PROTEIN DPPB-RELATED"/>
    <property type="match status" value="1"/>
</dbReference>
<proteinExistence type="inferred from homology"/>
<keyword evidence="6 9" id="KW-1133">Transmembrane helix</keyword>
<evidence type="ECO:0000259" key="10">
    <source>
        <dbReference type="PROSITE" id="PS50928"/>
    </source>
</evidence>
<evidence type="ECO:0000256" key="7">
    <source>
        <dbReference type="ARBA" id="ARBA00023112"/>
    </source>
</evidence>
<keyword evidence="8 9" id="KW-0472">Membrane</keyword>
<dbReference type="InterPro" id="IPR050036">
    <property type="entry name" value="CntB"/>
</dbReference>
<evidence type="ECO:0000256" key="5">
    <source>
        <dbReference type="ARBA" id="ARBA00022692"/>
    </source>
</evidence>
<dbReference type="CDD" id="cd06261">
    <property type="entry name" value="TM_PBP2"/>
    <property type="match status" value="1"/>
</dbReference>
<organism evidence="11 12">
    <name type="scientific">Staphylococcus lutrae</name>
    <dbReference type="NCBI Taxonomy" id="155085"/>
    <lineage>
        <taxon>Bacteria</taxon>
        <taxon>Bacillati</taxon>
        <taxon>Bacillota</taxon>
        <taxon>Bacilli</taxon>
        <taxon>Bacillales</taxon>
        <taxon>Staphylococcaceae</taxon>
        <taxon>Staphylococcus</taxon>
    </lineage>
</organism>
<evidence type="ECO:0000256" key="9">
    <source>
        <dbReference type="RuleBase" id="RU363032"/>
    </source>
</evidence>
<dbReference type="Gene3D" id="1.10.3720.10">
    <property type="entry name" value="MetI-like"/>
    <property type="match status" value="1"/>
</dbReference>
<dbReference type="GO" id="GO:0055085">
    <property type="term" value="P:transmembrane transport"/>
    <property type="evidence" value="ECO:0007669"/>
    <property type="project" value="InterPro"/>
</dbReference>
<dbReference type="GO" id="GO:0015675">
    <property type="term" value="P:nickel cation transport"/>
    <property type="evidence" value="ECO:0007669"/>
    <property type="project" value="UniProtKB-KW"/>
</dbReference>
<dbReference type="InterPro" id="IPR035906">
    <property type="entry name" value="MetI-like_sf"/>
</dbReference>
<name>A0AAC9RUF3_9STAP</name>
<keyword evidence="12" id="KW-1185">Reference proteome</keyword>
<protein>
    <submittedName>
        <fullName evidence="11">Nickel ABC transporter permease subunit NikB</fullName>
    </submittedName>
</protein>
<dbReference type="PANTHER" id="PTHR43163">
    <property type="entry name" value="DIPEPTIDE TRANSPORT SYSTEM PERMEASE PROTEIN DPPB-RELATED"/>
    <property type="match status" value="1"/>
</dbReference>
<dbReference type="KEGG" id="slz:B5P37_06445"/>
<keyword evidence="7" id="KW-0406">Ion transport</keyword>
<dbReference type="Proteomes" id="UP000242864">
    <property type="component" value="Chromosome"/>
</dbReference>
<feature type="transmembrane region" description="Helical" evidence="9">
    <location>
        <begin position="175"/>
        <end position="193"/>
    </location>
</feature>
<feature type="transmembrane region" description="Helical" evidence="9">
    <location>
        <begin position="233"/>
        <end position="257"/>
    </location>
</feature>
<dbReference type="RefSeq" id="WP_085237456.1">
    <property type="nucleotide sequence ID" value="NZ_CP020773.1"/>
</dbReference>
<dbReference type="PROSITE" id="PS50928">
    <property type="entry name" value="ABC_TM1"/>
    <property type="match status" value="1"/>
</dbReference>
<reference evidence="11 12" key="1">
    <citation type="submission" date="2017-04" db="EMBL/GenBank/DDBJ databases">
        <authorList>
            <person name="Veseli I.A."/>
            <person name="Tang C."/>
            <person name="Pombert J.-F."/>
        </authorList>
    </citation>
    <scope>NUCLEOTIDE SEQUENCE [LARGE SCALE GENOMIC DNA]</scope>
    <source>
        <strain evidence="11 12">ATCC 700373</strain>
    </source>
</reference>
<dbReference type="InterPro" id="IPR000515">
    <property type="entry name" value="MetI-like"/>
</dbReference>
<dbReference type="SUPFAM" id="SSF161098">
    <property type="entry name" value="MetI-like"/>
    <property type="match status" value="1"/>
</dbReference>
<accession>A0AAC9RUF3</accession>
<feature type="transmembrane region" description="Helical" evidence="9">
    <location>
        <begin position="139"/>
        <end position="163"/>
    </location>
</feature>
<evidence type="ECO:0000256" key="1">
    <source>
        <dbReference type="ARBA" id="ARBA00004651"/>
    </source>
</evidence>
<feature type="transmembrane region" description="Helical" evidence="9">
    <location>
        <begin position="277"/>
        <end position="302"/>
    </location>
</feature>
<dbReference type="EMBL" id="CP020773">
    <property type="protein sequence ID" value="ARJ50982.1"/>
    <property type="molecule type" value="Genomic_DNA"/>
</dbReference>
<evidence type="ECO:0000313" key="11">
    <source>
        <dbReference type="EMBL" id="ARJ50982.1"/>
    </source>
</evidence>
<dbReference type="GO" id="GO:0005886">
    <property type="term" value="C:plasma membrane"/>
    <property type="evidence" value="ECO:0007669"/>
    <property type="project" value="UniProtKB-SubCell"/>
</dbReference>
<feature type="transmembrane region" description="Helical" evidence="9">
    <location>
        <begin position="105"/>
        <end position="127"/>
    </location>
</feature>
<dbReference type="InterPro" id="IPR045621">
    <property type="entry name" value="BPD_transp_1_N"/>
</dbReference>
<keyword evidence="5 9" id="KW-0812">Transmembrane</keyword>
<dbReference type="AlphaFoldDB" id="A0AAC9RUF3"/>
<dbReference type="NCBIfam" id="NF045469">
    <property type="entry name" value="Opp1B"/>
    <property type="match status" value="1"/>
</dbReference>
<comment type="subcellular location">
    <subcellularLocation>
        <location evidence="1 9">Cell membrane</location>
        <topology evidence="1 9">Multi-pass membrane protein</topology>
    </subcellularLocation>
</comment>
<evidence type="ECO:0000256" key="3">
    <source>
        <dbReference type="ARBA" id="ARBA00022475"/>
    </source>
</evidence>
<keyword evidence="3" id="KW-1003">Cell membrane</keyword>
<evidence type="ECO:0000313" key="12">
    <source>
        <dbReference type="Proteomes" id="UP000242864"/>
    </source>
</evidence>
<keyword evidence="2 9" id="KW-0813">Transport</keyword>
<dbReference type="Pfam" id="PF19300">
    <property type="entry name" value="BPD_transp_1_N"/>
    <property type="match status" value="1"/>
</dbReference>
<comment type="similarity">
    <text evidence="9">Belongs to the binding-protein-dependent transport system permease family.</text>
</comment>
<evidence type="ECO:0000256" key="6">
    <source>
        <dbReference type="ARBA" id="ARBA00022989"/>
    </source>
</evidence>